<keyword evidence="3" id="KW-1185">Reference proteome</keyword>
<accession>A0AAD1WV83</accession>
<evidence type="ECO:0000313" key="3">
    <source>
        <dbReference type="Proteomes" id="UP001295444"/>
    </source>
</evidence>
<feature type="transmembrane region" description="Helical" evidence="1">
    <location>
        <begin position="113"/>
        <end position="132"/>
    </location>
</feature>
<evidence type="ECO:0000313" key="2">
    <source>
        <dbReference type="EMBL" id="CAH2324947.1"/>
    </source>
</evidence>
<sequence>MAGNKTCHKPDLFTVSLIFAIAALCITGIAFVSIGAFYLHDCILERHIPIYLLVQGIVFLLTGLSLIILFANDKFILFFFFLCMISTFSFCWLIAGSVWVFPHYTAYTGQCNNVLYLFTFWVLIVQYIGLSIAFLSSVIYGCFICIMLWACMGVNG</sequence>
<dbReference type="Proteomes" id="UP001295444">
    <property type="component" value="Chromosome 12"/>
</dbReference>
<keyword evidence="1" id="KW-0472">Membrane</keyword>
<feature type="transmembrane region" description="Helical" evidence="1">
    <location>
        <begin position="12"/>
        <end position="38"/>
    </location>
</feature>
<reference evidence="2" key="1">
    <citation type="submission" date="2022-03" db="EMBL/GenBank/DDBJ databases">
        <authorList>
            <person name="Alioto T."/>
            <person name="Alioto T."/>
            <person name="Gomez Garrido J."/>
        </authorList>
    </citation>
    <scope>NUCLEOTIDE SEQUENCE</scope>
</reference>
<keyword evidence="1" id="KW-1133">Transmembrane helix</keyword>
<feature type="transmembrane region" description="Helical" evidence="1">
    <location>
        <begin position="76"/>
        <end position="101"/>
    </location>
</feature>
<feature type="transmembrane region" description="Helical" evidence="1">
    <location>
        <begin position="50"/>
        <end position="70"/>
    </location>
</feature>
<gene>
    <name evidence="2" type="ORF">PECUL_23A014986</name>
</gene>
<dbReference type="AlphaFoldDB" id="A0AAD1WV83"/>
<keyword evidence="1" id="KW-0812">Transmembrane</keyword>
<proteinExistence type="predicted"/>
<dbReference type="EMBL" id="OW240923">
    <property type="protein sequence ID" value="CAH2324947.1"/>
    <property type="molecule type" value="Genomic_DNA"/>
</dbReference>
<dbReference type="InterPro" id="IPR040350">
    <property type="entry name" value="TMEM272"/>
</dbReference>
<organism evidence="2 3">
    <name type="scientific">Pelobates cultripes</name>
    <name type="common">Western spadefoot toad</name>
    <dbReference type="NCBI Taxonomy" id="61616"/>
    <lineage>
        <taxon>Eukaryota</taxon>
        <taxon>Metazoa</taxon>
        <taxon>Chordata</taxon>
        <taxon>Craniata</taxon>
        <taxon>Vertebrata</taxon>
        <taxon>Euteleostomi</taxon>
        <taxon>Amphibia</taxon>
        <taxon>Batrachia</taxon>
        <taxon>Anura</taxon>
        <taxon>Pelobatoidea</taxon>
        <taxon>Pelobatidae</taxon>
        <taxon>Pelobates</taxon>
    </lineage>
</organism>
<dbReference type="PANTHER" id="PTHR33444">
    <property type="entry name" value="SI:DKEY-19B23.12-RELATED"/>
    <property type="match status" value="1"/>
</dbReference>
<evidence type="ECO:0000256" key="1">
    <source>
        <dbReference type="SAM" id="Phobius"/>
    </source>
</evidence>
<protein>
    <submittedName>
        <fullName evidence="2">Uncharacterized protein</fullName>
    </submittedName>
</protein>
<dbReference type="PANTHER" id="PTHR33444:SF2">
    <property type="entry name" value="MARVEL DOMAIN-CONTAINING PROTEIN"/>
    <property type="match status" value="1"/>
</dbReference>
<name>A0AAD1WV83_PELCU</name>